<comment type="caution">
    <text evidence="1">The sequence shown here is derived from an EMBL/GenBank/DDBJ whole genome shotgun (WGS) entry which is preliminary data.</text>
</comment>
<dbReference type="AlphaFoldDB" id="A0A6B0RL87"/>
<gene>
    <name evidence="1" type="ORF">E5288_WYG008356</name>
</gene>
<keyword evidence="2" id="KW-1185">Reference proteome</keyword>
<dbReference type="EMBL" id="VBQZ03000049">
    <property type="protein sequence ID" value="MXQ88756.1"/>
    <property type="molecule type" value="Genomic_DNA"/>
</dbReference>
<proteinExistence type="predicted"/>
<evidence type="ECO:0000313" key="1">
    <source>
        <dbReference type="EMBL" id="MXQ88756.1"/>
    </source>
</evidence>
<protein>
    <submittedName>
        <fullName evidence="1">Uncharacterized protein</fullName>
    </submittedName>
</protein>
<name>A0A6B0RL87_9CETA</name>
<evidence type="ECO:0000313" key="2">
    <source>
        <dbReference type="Proteomes" id="UP000322234"/>
    </source>
</evidence>
<dbReference type="Proteomes" id="UP000322234">
    <property type="component" value="Unassembled WGS sequence"/>
</dbReference>
<reference evidence="1" key="1">
    <citation type="submission" date="2019-10" db="EMBL/GenBank/DDBJ databases">
        <title>The sequence and de novo assembly of the wild yak genome.</title>
        <authorList>
            <person name="Liu Y."/>
        </authorList>
    </citation>
    <scope>NUCLEOTIDE SEQUENCE [LARGE SCALE GENOMIC DNA]</scope>
    <source>
        <strain evidence="1">WY2019</strain>
    </source>
</reference>
<sequence>MAAASPALTSRQGNVPGEREICPASGSMDIWDVGVSAFLQLLTGNRGVFLTACKCLSTAFVGVTGTPLIQWQQSPAFCSGAGKMMNVQFLVSESLSSQPALDASYRCMETKEEGKGKFRSIHVSTSVSVQSLFVEDKT</sequence>
<accession>A0A6B0RL87</accession>
<organism evidence="1 2">
    <name type="scientific">Bos mutus</name>
    <name type="common">wild yak</name>
    <dbReference type="NCBI Taxonomy" id="72004"/>
    <lineage>
        <taxon>Eukaryota</taxon>
        <taxon>Metazoa</taxon>
        <taxon>Chordata</taxon>
        <taxon>Craniata</taxon>
        <taxon>Vertebrata</taxon>
        <taxon>Euteleostomi</taxon>
        <taxon>Mammalia</taxon>
        <taxon>Eutheria</taxon>
        <taxon>Laurasiatheria</taxon>
        <taxon>Artiodactyla</taxon>
        <taxon>Ruminantia</taxon>
        <taxon>Pecora</taxon>
        <taxon>Bovidae</taxon>
        <taxon>Bovinae</taxon>
        <taxon>Bos</taxon>
    </lineage>
</organism>